<feature type="compositionally biased region" description="Basic residues" evidence="1">
    <location>
        <begin position="239"/>
        <end position="250"/>
    </location>
</feature>
<name>A0ABW9NNA3_9ACTN</name>
<evidence type="ECO:0000259" key="2">
    <source>
        <dbReference type="Pfam" id="PF21527"/>
    </source>
</evidence>
<organism evidence="3 4">
    <name type="scientific">Streptomyces katsurahamanus</name>
    <dbReference type="NCBI Taxonomy" id="2577098"/>
    <lineage>
        <taxon>Bacteria</taxon>
        <taxon>Bacillati</taxon>
        <taxon>Actinomycetota</taxon>
        <taxon>Actinomycetes</taxon>
        <taxon>Kitasatosporales</taxon>
        <taxon>Streptomycetaceae</taxon>
        <taxon>Streptomyces</taxon>
    </lineage>
</organism>
<reference evidence="3 4" key="1">
    <citation type="submission" date="2019-06" db="EMBL/GenBank/DDBJ databases">
        <title>Comparative genomics and metabolomics analyses of clavulanic acid producing Streptomyces species provides insight into specialized metabolism and evolution of beta-lactam biosynthetic gene clusters.</title>
        <authorList>
            <person name="Moore M.A."/>
            <person name="Cruz-Morales P."/>
            <person name="Barona Gomez F."/>
            <person name="Kapil T."/>
        </authorList>
    </citation>
    <scope>NUCLEOTIDE SEQUENCE [LARGE SCALE GENOMIC DNA]</scope>
    <source>
        <strain evidence="3 4">T-272</strain>
    </source>
</reference>
<sequence length="250" mass="26907">MELQRSAGNAAVCRMLGSRTPSVQRMPGPVTQDEQPQAGPSGPGRTVISGHGRFGDNQLLPKDPDKPRSRALTATFAVPEGIELVVYAPPGAWLENEAAKQVESGDLPTADDLEMVGPNNKRKPLPSDYPKTFTAGQQVINYKVMPLAAQHLGEGATTVEEGITLQQKVRELAAARENQDEDAPPLTVHYACCGVGASKNPVIDKLFVHRNYTVILKTTPKEPTPEPEAKTPSPEPAPRPKRRRKSKAGG</sequence>
<comment type="caution">
    <text evidence="3">The sequence shown here is derived from an EMBL/GenBank/DDBJ whole genome shotgun (WGS) entry which is preliminary data.</text>
</comment>
<dbReference type="RefSeq" id="WP_153480999.1">
    <property type="nucleotide sequence ID" value="NZ_VDEQ01000034.1"/>
</dbReference>
<feature type="compositionally biased region" description="Basic and acidic residues" evidence="1">
    <location>
        <begin position="219"/>
        <end position="229"/>
    </location>
</feature>
<dbReference type="Proteomes" id="UP000460558">
    <property type="component" value="Unassembled WGS sequence"/>
</dbReference>
<evidence type="ECO:0000313" key="3">
    <source>
        <dbReference type="EMBL" id="MQS34790.1"/>
    </source>
</evidence>
<feature type="domain" description="Putative adhesin Stv" evidence="2">
    <location>
        <begin position="46"/>
        <end position="194"/>
    </location>
</feature>
<dbReference type="EMBL" id="VDEQ01000034">
    <property type="protein sequence ID" value="MQS34790.1"/>
    <property type="molecule type" value="Genomic_DNA"/>
</dbReference>
<feature type="region of interest" description="Disordered" evidence="1">
    <location>
        <begin position="217"/>
        <end position="250"/>
    </location>
</feature>
<proteinExistence type="predicted"/>
<evidence type="ECO:0000313" key="4">
    <source>
        <dbReference type="Proteomes" id="UP000460558"/>
    </source>
</evidence>
<accession>A0ABW9NNA3</accession>
<feature type="region of interest" description="Disordered" evidence="1">
    <location>
        <begin position="108"/>
        <end position="128"/>
    </location>
</feature>
<keyword evidence="4" id="KW-1185">Reference proteome</keyword>
<gene>
    <name evidence="3" type="ORF">FFZ77_03890</name>
</gene>
<dbReference type="InterPro" id="IPR049002">
    <property type="entry name" value="Stv"/>
</dbReference>
<protein>
    <recommendedName>
        <fullName evidence="2">Putative adhesin Stv domain-containing protein</fullName>
    </recommendedName>
</protein>
<feature type="region of interest" description="Disordered" evidence="1">
    <location>
        <begin position="1"/>
        <end position="68"/>
    </location>
</feature>
<evidence type="ECO:0000256" key="1">
    <source>
        <dbReference type="SAM" id="MobiDB-lite"/>
    </source>
</evidence>
<dbReference type="Pfam" id="PF21527">
    <property type="entry name" value="Stv"/>
    <property type="match status" value="1"/>
</dbReference>